<reference evidence="3 4" key="1">
    <citation type="journal article" date="2005" name="Nature">
        <title>The genome of the social amoeba Dictyostelium discoideum.</title>
        <authorList>
            <consortium name="The Dictyostelium discoideum Sequencing Consortium"/>
            <person name="Eichinger L."/>
            <person name="Pachebat J.A."/>
            <person name="Glockner G."/>
            <person name="Rajandream M.A."/>
            <person name="Sucgang R."/>
            <person name="Berriman M."/>
            <person name="Song J."/>
            <person name="Olsen R."/>
            <person name="Szafranski K."/>
            <person name="Xu Q."/>
            <person name="Tunggal B."/>
            <person name="Kummerfeld S."/>
            <person name="Madera M."/>
            <person name="Konfortov B.A."/>
            <person name="Rivero F."/>
            <person name="Bankier A.T."/>
            <person name="Lehmann R."/>
            <person name="Hamlin N."/>
            <person name="Davies R."/>
            <person name="Gaudet P."/>
            <person name="Fey P."/>
            <person name="Pilcher K."/>
            <person name="Chen G."/>
            <person name="Saunders D."/>
            <person name="Sodergren E."/>
            <person name="Davis P."/>
            <person name="Kerhornou A."/>
            <person name="Nie X."/>
            <person name="Hall N."/>
            <person name="Anjard C."/>
            <person name="Hemphill L."/>
            <person name="Bason N."/>
            <person name="Farbrother P."/>
            <person name="Desany B."/>
            <person name="Just E."/>
            <person name="Morio T."/>
            <person name="Rost R."/>
            <person name="Churcher C."/>
            <person name="Cooper J."/>
            <person name="Haydock S."/>
            <person name="van Driessche N."/>
            <person name="Cronin A."/>
            <person name="Goodhead I."/>
            <person name="Muzny D."/>
            <person name="Mourier T."/>
            <person name="Pain A."/>
            <person name="Lu M."/>
            <person name="Harper D."/>
            <person name="Lindsay R."/>
            <person name="Hauser H."/>
            <person name="James K."/>
            <person name="Quiles M."/>
            <person name="Madan Babu M."/>
            <person name="Saito T."/>
            <person name="Buchrieser C."/>
            <person name="Wardroper A."/>
            <person name="Felder M."/>
            <person name="Thangavelu M."/>
            <person name="Johnson D."/>
            <person name="Knights A."/>
            <person name="Loulseged H."/>
            <person name="Mungall K."/>
            <person name="Oliver K."/>
            <person name="Price C."/>
            <person name="Quail M.A."/>
            <person name="Urushihara H."/>
            <person name="Hernandez J."/>
            <person name="Rabbinowitsch E."/>
            <person name="Steffen D."/>
            <person name="Sanders M."/>
            <person name="Ma J."/>
            <person name="Kohara Y."/>
            <person name="Sharp S."/>
            <person name="Simmonds M."/>
            <person name="Spiegler S."/>
            <person name="Tivey A."/>
            <person name="Sugano S."/>
            <person name="White B."/>
            <person name="Walker D."/>
            <person name="Woodward J."/>
            <person name="Winckler T."/>
            <person name="Tanaka Y."/>
            <person name="Shaulsky G."/>
            <person name="Schleicher M."/>
            <person name="Weinstock G."/>
            <person name="Rosenthal A."/>
            <person name="Cox E.C."/>
            <person name="Chisholm R.L."/>
            <person name="Gibbs R."/>
            <person name="Loomis W.F."/>
            <person name="Platzer M."/>
            <person name="Kay R.R."/>
            <person name="Williams J."/>
            <person name="Dear P.H."/>
            <person name="Noegel A.A."/>
            <person name="Barrell B."/>
            <person name="Kuspa A."/>
        </authorList>
    </citation>
    <scope>NUCLEOTIDE SEQUENCE [LARGE SCALE GENOMIC DNA]</scope>
    <source>
        <strain evidence="3 4">AX4</strain>
    </source>
</reference>
<feature type="compositionally biased region" description="Low complexity" evidence="1">
    <location>
        <begin position="274"/>
        <end position="289"/>
    </location>
</feature>
<evidence type="ECO:0000256" key="1">
    <source>
        <dbReference type="SAM" id="MobiDB-lite"/>
    </source>
</evidence>
<evidence type="ECO:0000256" key="2">
    <source>
        <dbReference type="SAM" id="Phobius"/>
    </source>
</evidence>
<evidence type="ECO:0000313" key="4">
    <source>
        <dbReference type="Proteomes" id="UP000002195"/>
    </source>
</evidence>
<keyword evidence="2" id="KW-1133">Transmembrane helix</keyword>
<feature type="transmembrane region" description="Helical" evidence="2">
    <location>
        <begin position="112"/>
        <end position="132"/>
    </location>
</feature>
<dbReference type="FunCoup" id="Q55FT7">
    <property type="interactions" value="744"/>
</dbReference>
<keyword evidence="2" id="KW-0812">Transmembrane</keyword>
<keyword evidence="4" id="KW-1185">Reference proteome</keyword>
<dbReference type="AlphaFoldDB" id="Q55FT7"/>
<dbReference type="eggNOG" id="ENOG502RCU4">
    <property type="taxonomic scope" value="Eukaryota"/>
</dbReference>
<name>Q55FT7_DICDI</name>
<proteinExistence type="predicted"/>
<feature type="transmembrane region" description="Helical" evidence="2">
    <location>
        <begin position="427"/>
        <end position="449"/>
    </location>
</feature>
<sequence>MASTAKPNIGILIATQLVSVIGDSFGQRCSRVNYKHSTRHMMIGLCLMTAVQMFIIMGILQLSLPTSITGAIYINNAKVDCYKELDIEGKIMDCTPLNCTIIPCKSQGPFSIFRSISLHPFLLTNGLMNIIYYNGEVFLYKEPLGLLFLVISALSSTFLINPLNIIFGEPINQPIPFLIYLFGIGGSILSVIEFTPKKKKIEIEEEEEKKKLLDNNNNNINNGLGGADKQPLLLNNDDKDIEFLDESYNEGAVSSNTHFRNKQKVQSIENIDDSSSSQSSNNNNNNNNQNTEIEEKEISHQQQQQQHVIIENSINNNSETSVNSNEKSKGIEIGKIIIRAIKIFIPLVMLAIANALWMETSLFYNDQFRTNAFGYNSLDQTLLPFYLFPFMILIDFVKPLKRTFLNDSDQNESLVQAVKSTWKESNLLTLFIYRLLINGRAIMYFYLAIEYDLTMVYLESTLVRVVMNWLGAIVLNLLLPKWINATPEERKKTFHPINLILKCVGTAGVVASLIILNK</sequence>
<dbReference type="RefSeq" id="XP_647446.1">
    <property type="nucleotide sequence ID" value="XM_642354.1"/>
</dbReference>
<feature type="transmembrane region" description="Helical" evidence="2">
    <location>
        <begin position="499"/>
        <end position="516"/>
    </location>
</feature>
<protein>
    <recommendedName>
        <fullName evidence="5">Transmembrane protein</fullName>
    </recommendedName>
</protein>
<dbReference type="VEuPathDB" id="AmoebaDB:DDB_G0268552"/>
<feature type="transmembrane region" description="Helical" evidence="2">
    <location>
        <begin position="461"/>
        <end position="479"/>
    </location>
</feature>
<feature type="transmembrane region" description="Helical" evidence="2">
    <location>
        <begin position="173"/>
        <end position="192"/>
    </location>
</feature>
<comment type="caution">
    <text evidence="3">The sequence shown here is derived from an EMBL/GenBank/DDBJ whole genome shotgun (WGS) entry which is preliminary data.</text>
</comment>
<feature type="region of interest" description="Disordered" evidence="1">
    <location>
        <begin position="254"/>
        <end position="289"/>
    </location>
</feature>
<evidence type="ECO:0008006" key="5">
    <source>
        <dbReference type="Google" id="ProtNLM"/>
    </source>
</evidence>
<dbReference type="InParanoid" id="Q55FT7"/>
<evidence type="ECO:0000313" key="3">
    <source>
        <dbReference type="EMBL" id="EAL73729.1"/>
    </source>
</evidence>
<dbReference type="GeneID" id="8616253"/>
<feature type="transmembrane region" description="Helical" evidence="2">
    <location>
        <begin position="144"/>
        <end position="167"/>
    </location>
</feature>
<organism evidence="3 4">
    <name type="scientific">Dictyostelium discoideum</name>
    <name type="common">Social amoeba</name>
    <dbReference type="NCBI Taxonomy" id="44689"/>
    <lineage>
        <taxon>Eukaryota</taxon>
        <taxon>Amoebozoa</taxon>
        <taxon>Evosea</taxon>
        <taxon>Eumycetozoa</taxon>
        <taxon>Dictyostelia</taxon>
        <taxon>Dictyosteliales</taxon>
        <taxon>Dictyosteliaceae</taxon>
        <taxon>Dictyostelium</taxon>
    </lineage>
</organism>
<feature type="transmembrane region" description="Helical" evidence="2">
    <location>
        <begin position="41"/>
        <end position="60"/>
    </location>
</feature>
<dbReference type="PaxDb" id="44689-DDB0216569"/>
<dbReference type="KEGG" id="ddi:DDB_G0268552"/>
<accession>Q55FT7</accession>
<gene>
    <name evidence="3" type="ORF">DDB_G0268552</name>
</gene>
<dbReference type="HOGENOM" id="CLU_526223_0_0_1"/>
<dbReference type="EMBL" id="AAFI02000003">
    <property type="protein sequence ID" value="EAL73729.1"/>
    <property type="molecule type" value="Genomic_DNA"/>
</dbReference>
<feature type="transmembrane region" description="Helical" evidence="2">
    <location>
        <begin position="336"/>
        <end position="357"/>
    </location>
</feature>
<dbReference type="OMA" id="ANALWME"/>
<dbReference type="dictyBase" id="DDB_G0268552"/>
<feature type="compositionally biased region" description="Polar residues" evidence="1">
    <location>
        <begin position="254"/>
        <end position="269"/>
    </location>
</feature>
<dbReference type="Proteomes" id="UP000002195">
    <property type="component" value="Unassembled WGS sequence"/>
</dbReference>
<keyword evidence="2" id="KW-0472">Membrane</keyword>